<dbReference type="Pfam" id="PF03309">
    <property type="entry name" value="Pan_kinase"/>
    <property type="match status" value="1"/>
</dbReference>
<evidence type="ECO:0000256" key="16">
    <source>
        <dbReference type="HAMAP-Rule" id="MF_01274"/>
    </source>
</evidence>
<evidence type="ECO:0000256" key="13">
    <source>
        <dbReference type="ARBA" id="ARBA00022993"/>
    </source>
</evidence>
<evidence type="ECO:0000256" key="14">
    <source>
        <dbReference type="ARBA" id="ARBA00038036"/>
    </source>
</evidence>
<keyword evidence="10 16" id="KW-0418">Kinase</keyword>
<evidence type="ECO:0000256" key="12">
    <source>
        <dbReference type="ARBA" id="ARBA00022958"/>
    </source>
</evidence>
<keyword evidence="13 16" id="KW-0173">Coenzyme A biosynthesis</keyword>
<reference evidence="17" key="1">
    <citation type="submission" date="2020-01" db="EMBL/GenBank/DDBJ databases">
        <authorList>
            <person name="Meier V. D."/>
            <person name="Meier V D."/>
        </authorList>
    </citation>
    <scope>NUCLEOTIDE SEQUENCE</scope>
    <source>
        <strain evidence="17">HLG_WM_MAG_10</strain>
    </source>
</reference>
<dbReference type="CDD" id="cd24015">
    <property type="entry name" value="ASKHA_NBD_PanK-III"/>
    <property type="match status" value="1"/>
</dbReference>
<dbReference type="Gene3D" id="3.30.420.40">
    <property type="match status" value="2"/>
</dbReference>
<accession>A0A6S6TPB9</accession>
<keyword evidence="8 16" id="KW-0808">Transferase</keyword>
<dbReference type="InterPro" id="IPR043129">
    <property type="entry name" value="ATPase_NBD"/>
</dbReference>
<comment type="cofactor">
    <cofactor evidence="2">
        <name>K(+)</name>
        <dbReference type="ChEBI" id="CHEBI:29103"/>
    </cofactor>
</comment>
<dbReference type="HAMAP" id="MF_01274">
    <property type="entry name" value="Pantothen_kinase_3"/>
    <property type="match status" value="1"/>
</dbReference>
<evidence type="ECO:0000256" key="5">
    <source>
        <dbReference type="ARBA" id="ARBA00011738"/>
    </source>
</evidence>
<dbReference type="NCBIfam" id="TIGR00671">
    <property type="entry name" value="baf"/>
    <property type="match status" value="1"/>
</dbReference>
<dbReference type="SUPFAM" id="SSF53067">
    <property type="entry name" value="Actin-like ATPase domain"/>
    <property type="match status" value="2"/>
</dbReference>
<feature type="active site" description="Proton acceptor" evidence="16">
    <location>
        <position position="96"/>
    </location>
</feature>
<comment type="function">
    <text evidence="16">Catalyzes the phosphorylation of pantothenate (Pan), the first step in CoA biosynthesis.</text>
</comment>
<dbReference type="EMBL" id="CACVAQ010000294">
    <property type="protein sequence ID" value="CAA6821105.1"/>
    <property type="molecule type" value="Genomic_DNA"/>
</dbReference>
<dbReference type="UniPathway" id="UPA00241">
    <property type="reaction ID" value="UER00352"/>
</dbReference>
<gene>
    <name evidence="16" type="primary">coaX</name>
    <name evidence="17" type="ORF">HELGO_WM18233</name>
</gene>
<feature type="binding site" evidence="16">
    <location>
        <begin position="6"/>
        <end position="13"/>
    </location>
    <ligand>
        <name>ATP</name>
        <dbReference type="ChEBI" id="CHEBI:30616"/>
    </ligand>
</feature>
<feature type="binding site" evidence="16">
    <location>
        <position position="117"/>
    </location>
    <ligand>
        <name>K(+)</name>
        <dbReference type="ChEBI" id="CHEBI:29103"/>
    </ligand>
</feature>
<evidence type="ECO:0000256" key="2">
    <source>
        <dbReference type="ARBA" id="ARBA00001958"/>
    </source>
</evidence>
<evidence type="ECO:0000256" key="6">
    <source>
        <dbReference type="ARBA" id="ARBA00012102"/>
    </source>
</evidence>
<evidence type="ECO:0000256" key="15">
    <source>
        <dbReference type="ARBA" id="ARBA00040883"/>
    </source>
</evidence>
<feature type="binding site" evidence="16">
    <location>
        <position position="87"/>
    </location>
    <ligand>
        <name>substrate</name>
    </ligand>
</feature>
<keyword evidence="12 16" id="KW-0630">Potassium</keyword>
<dbReference type="GO" id="GO:0015937">
    <property type="term" value="P:coenzyme A biosynthetic process"/>
    <property type="evidence" value="ECO:0007669"/>
    <property type="project" value="UniProtKB-UniRule"/>
</dbReference>
<dbReference type="GO" id="GO:0005524">
    <property type="term" value="F:ATP binding"/>
    <property type="evidence" value="ECO:0007669"/>
    <property type="project" value="UniProtKB-UniRule"/>
</dbReference>
<dbReference type="PANTHER" id="PTHR34265:SF1">
    <property type="entry name" value="TYPE III PANTOTHENATE KINASE"/>
    <property type="match status" value="1"/>
</dbReference>
<dbReference type="EC" id="2.7.1.33" evidence="6 16"/>
<keyword evidence="11 16" id="KW-0067">ATP-binding</keyword>
<sequence>MNLCIDVGNTQVKLGVYDAKSSLLWFSKHPQLTIAVLKTLFLKFDIKQAILSSVRVEHAVVLTFLEQHLNTVLQLSSKTRVPLQSQYQTPETLGNDRLAAVAGANALYPNEGVLVMDAGTCITYDFITAEATYMGGSILPGITMRFQALHELTAKLPLIEPVHLEHFIGTSTQTSIQTGVLYGVLHELRGFKLQYEQEFGNIKVIVTGGDASYFESQLKNEIFAQPKLVLIGLNKILNYNLQ</sequence>
<evidence type="ECO:0000256" key="10">
    <source>
        <dbReference type="ARBA" id="ARBA00022777"/>
    </source>
</evidence>
<comment type="catalytic activity">
    <reaction evidence="1 16">
        <text>(R)-pantothenate + ATP = (R)-4'-phosphopantothenate + ADP + H(+)</text>
        <dbReference type="Rhea" id="RHEA:16373"/>
        <dbReference type="ChEBI" id="CHEBI:10986"/>
        <dbReference type="ChEBI" id="CHEBI:15378"/>
        <dbReference type="ChEBI" id="CHEBI:29032"/>
        <dbReference type="ChEBI" id="CHEBI:30616"/>
        <dbReference type="ChEBI" id="CHEBI:456216"/>
        <dbReference type="EC" id="2.7.1.33"/>
    </reaction>
</comment>
<comment type="pathway">
    <text evidence="4 16">Cofactor biosynthesis; coenzyme A biosynthesis; CoA from (R)-pantothenate: step 1/5.</text>
</comment>
<evidence type="ECO:0000256" key="1">
    <source>
        <dbReference type="ARBA" id="ARBA00001206"/>
    </source>
</evidence>
<dbReference type="GO" id="GO:0005737">
    <property type="term" value="C:cytoplasm"/>
    <property type="evidence" value="ECO:0007669"/>
    <property type="project" value="UniProtKB-SubCell"/>
</dbReference>
<evidence type="ECO:0000256" key="9">
    <source>
        <dbReference type="ARBA" id="ARBA00022741"/>
    </source>
</evidence>
<name>A0A6S6TPB9_9BACT</name>
<comment type="cofactor">
    <cofactor evidence="16">
        <name>NH4(+)</name>
        <dbReference type="ChEBI" id="CHEBI:28938"/>
    </cofactor>
    <cofactor evidence="16">
        <name>K(+)</name>
        <dbReference type="ChEBI" id="CHEBI:29103"/>
    </cofactor>
    <text evidence="16">A monovalent cation. Ammonium or potassium.</text>
</comment>
<evidence type="ECO:0000256" key="4">
    <source>
        <dbReference type="ARBA" id="ARBA00005225"/>
    </source>
</evidence>
<organism evidence="17">
    <name type="scientific">uncultured Aureispira sp</name>
    <dbReference type="NCBI Taxonomy" id="1331704"/>
    <lineage>
        <taxon>Bacteria</taxon>
        <taxon>Pseudomonadati</taxon>
        <taxon>Bacteroidota</taxon>
        <taxon>Saprospiria</taxon>
        <taxon>Saprospirales</taxon>
        <taxon>Saprospiraceae</taxon>
        <taxon>Aureispira</taxon>
        <taxon>environmental samples</taxon>
    </lineage>
</organism>
<dbReference type="GO" id="GO:0046872">
    <property type="term" value="F:metal ion binding"/>
    <property type="evidence" value="ECO:0007669"/>
    <property type="project" value="UniProtKB-KW"/>
</dbReference>
<comment type="subunit">
    <text evidence="5 16">Homodimer.</text>
</comment>
<evidence type="ECO:0000256" key="11">
    <source>
        <dbReference type="ARBA" id="ARBA00022840"/>
    </source>
</evidence>
<dbReference type="PANTHER" id="PTHR34265">
    <property type="entry name" value="TYPE III PANTOTHENATE KINASE"/>
    <property type="match status" value="1"/>
</dbReference>
<dbReference type="InterPro" id="IPR004619">
    <property type="entry name" value="Type_III_PanK"/>
</dbReference>
<feature type="binding site" evidence="16">
    <location>
        <position position="172"/>
    </location>
    <ligand>
        <name>substrate</name>
    </ligand>
</feature>
<evidence type="ECO:0000256" key="7">
    <source>
        <dbReference type="ARBA" id="ARBA00022490"/>
    </source>
</evidence>
<evidence type="ECO:0000256" key="3">
    <source>
        <dbReference type="ARBA" id="ARBA00004496"/>
    </source>
</evidence>
<keyword evidence="16" id="KW-0479">Metal-binding</keyword>
<comment type="subcellular location">
    <subcellularLocation>
        <location evidence="3 16">Cytoplasm</location>
    </subcellularLocation>
</comment>
<feature type="binding site" evidence="16">
    <location>
        <begin position="94"/>
        <end position="97"/>
    </location>
    <ligand>
        <name>substrate</name>
    </ligand>
</feature>
<protein>
    <recommendedName>
        <fullName evidence="15 16">Type III pantothenate kinase</fullName>
        <ecNumber evidence="6 16">2.7.1.33</ecNumber>
    </recommendedName>
    <alternativeName>
        <fullName evidence="16">PanK-III</fullName>
    </alternativeName>
    <alternativeName>
        <fullName evidence="16">Pantothenic acid kinase</fullName>
    </alternativeName>
</protein>
<keyword evidence="9 16" id="KW-0547">Nucleotide-binding</keyword>
<evidence type="ECO:0000256" key="8">
    <source>
        <dbReference type="ARBA" id="ARBA00022679"/>
    </source>
</evidence>
<keyword evidence="7 16" id="KW-0963">Cytoplasm</keyword>
<comment type="similarity">
    <text evidence="14 16">Belongs to the type III pantothenate kinase family.</text>
</comment>
<dbReference type="AlphaFoldDB" id="A0A6S6TPB9"/>
<evidence type="ECO:0000313" key="17">
    <source>
        <dbReference type="EMBL" id="CAA6821105.1"/>
    </source>
</evidence>
<dbReference type="GO" id="GO:0004594">
    <property type="term" value="F:pantothenate kinase activity"/>
    <property type="evidence" value="ECO:0007669"/>
    <property type="project" value="UniProtKB-UniRule"/>
</dbReference>
<proteinExistence type="inferred from homology"/>
<feature type="binding site" evidence="16">
    <location>
        <position position="120"/>
    </location>
    <ligand>
        <name>ATP</name>
        <dbReference type="ChEBI" id="CHEBI:30616"/>
    </ligand>
</feature>